<dbReference type="Gene3D" id="1.10.530.10">
    <property type="match status" value="1"/>
</dbReference>
<keyword evidence="3" id="KW-1185">Reference proteome</keyword>
<dbReference type="PANTHER" id="PTHR34408">
    <property type="entry name" value="FAMILY PROTEIN, PUTATIVE-RELATED"/>
    <property type="match status" value="1"/>
</dbReference>
<name>A0A934Q163_9BURK</name>
<evidence type="ECO:0000313" key="3">
    <source>
        <dbReference type="Proteomes" id="UP000617041"/>
    </source>
</evidence>
<proteinExistence type="predicted"/>
<evidence type="ECO:0000313" key="2">
    <source>
        <dbReference type="EMBL" id="MBK0392732.1"/>
    </source>
</evidence>
<gene>
    <name evidence="2" type="ORF">I8E28_09020</name>
</gene>
<reference evidence="2" key="1">
    <citation type="submission" date="2020-12" db="EMBL/GenBank/DDBJ databases">
        <title>Ramlibacter sp. nov., isolated from a freshwater alga, Cryptomonas.</title>
        <authorList>
            <person name="Kim H.M."/>
            <person name="Jeon C.O."/>
        </authorList>
    </citation>
    <scope>NUCLEOTIDE SEQUENCE</scope>
    <source>
        <strain evidence="2">CrO1</strain>
    </source>
</reference>
<dbReference type="Proteomes" id="UP000617041">
    <property type="component" value="Unassembled WGS sequence"/>
</dbReference>
<dbReference type="InterPro" id="IPR000726">
    <property type="entry name" value="Glyco_hydro_19_cat"/>
</dbReference>
<evidence type="ECO:0000259" key="1">
    <source>
        <dbReference type="Pfam" id="PF00182"/>
    </source>
</evidence>
<sequence>MPLITEALIAKTLPRCKLPGMWADALEPALQRYDIRSPERIAAFLAQTGHESGQFNVLQENLRYTSAERLLKVWPRRFPSIDSAQPYVNDPQALANVVYAKRLGNGDIASGDGWRFRGRGIIQLTGRSNYVQAGAALGLDFVAHPDLLLEPGPAAMAAAWFWASRGLNALADDRTSDNDLEDFTEITRRINGGAVGLKERFALYQRVEQALA</sequence>
<dbReference type="SUPFAM" id="SSF53955">
    <property type="entry name" value="Lysozyme-like"/>
    <property type="match status" value="1"/>
</dbReference>
<dbReference type="EMBL" id="JAEDAO010000001">
    <property type="protein sequence ID" value="MBK0392732.1"/>
    <property type="molecule type" value="Genomic_DNA"/>
</dbReference>
<organism evidence="2 3">
    <name type="scientific">Ramlibacter algicola</name>
    <dbReference type="NCBI Taxonomy" id="2795217"/>
    <lineage>
        <taxon>Bacteria</taxon>
        <taxon>Pseudomonadati</taxon>
        <taxon>Pseudomonadota</taxon>
        <taxon>Betaproteobacteria</taxon>
        <taxon>Burkholderiales</taxon>
        <taxon>Comamonadaceae</taxon>
        <taxon>Ramlibacter</taxon>
    </lineage>
</organism>
<dbReference type="GO" id="GO:0016998">
    <property type="term" value="P:cell wall macromolecule catabolic process"/>
    <property type="evidence" value="ECO:0007669"/>
    <property type="project" value="InterPro"/>
</dbReference>
<comment type="caution">
    <text evidence="2">The sequence shown here is derived from an EMBL/GenBank/DDBJ whole genome shotgun (WGS) entry which is preliminary data.</text>
</comment>
<keyword evidence="2" id="KW-0378">Hydrolase</keyword>
<dbReference type="Pfam" id="PF00182">
    <property type="entry name" value="Glyco_hydro_19"/>
    <property type="match status" value="1"/>
</dbReference>
<dbReference type="AlphaFoldDB" id="A0A934Q163"/>
<dbReference type="PANTHER" id="PTHR34408:SF1">
    <property type="entry name" value="GLYCOSYL HYDROLASE FAMILY 19 DOMAIN-CONTAINING PROTEIN HI_1415"/>
    <property type="match status" value="1"/>
</dbReference>
<dbReference type="RefSeq" id="WP_200787650.1">
    <property type="nucleotide sequence ID" value="NZ_JAEDAO010000001.1"/>
</dbReference>
<accession>A0A934Q163</accession>
<protein>
    <submittedName>
        <fullName evidence="2">Glycoside hydrolase family 19 protein</fullName>
    </submittedName>
</protein>
<dbReference type="GO" id="GO:0006032">
    <property type="term" value="P:chitin catabolic process"/>
    <property type="evidence" value="ECO:0007669"/>
    <property type="project" value="InterPro"/>
</dbReference>
<dbReference type="InterPro" id="IPR052354">
    <property type="entry name" value="Cell_Wall_Dynamics_Protein"/>
</dbReference>
<dbReference type="InterPro" id="IPR023346">
    <property type="entry name" value="Lysozyme-like_dom_sf"/>
</dbReference>
<dbReference type="GO" id="GO:0004568">
    <property type="term" value="F:chitinase activity"/>
    <property type="evidence" value="ECO:0007669"/>
    <property type="project" value="InterPro"/>
</dbReference>
<feature type="domain" description="Glycoside hydrolase family 19 catalytic" evidence="1">
    <location>
        <begin position="112"/>
        <end position="164"/>
    </location>
</feature>